<feature type="compositionally biased region" description="Polar residues" evidence="1">
    <location>
        <begin position="110"/>
        <end position="139"/>
    </location>
</feature>
<feature type="region of interest" description="Disordered" evidence="1">
    <location>
        <begin position="24"/>
        <end position="67"/>
    </location>
</feature>
<feature type="compositionally biased region" description="Low complexity" evidence="1">
    <location>
        <begin position="80"/>
        <end position="93"/>
    </location>
</feature>
<evidence type="ECO:0000256" key="1">
    <source>
        <dbReference type="SAM" id="MobiDB-lite"/>
    </source>
</evidence>
<protein>
    <submittedName>
        <fullName evidence="2">Uncharacterized protein</fullName>
    </submittedName>
</protein>
<accession>A0A1E3NLM6</accession>
<dbReference type="OrthoDB" id="3997890at2759"/>
<feature type="compositionally biased region" description="Low complexity" evidence="1">
    <location>
        <begin position="27"/>
        <end position="40"/>
    </location>
</feature>
<sequence length="472" mass="52550">MTTRSVNDSLNDDDSNIDLEALDTESASDSGSSLNNSHLSSADDEANSNSNSNSNQASANANLNNHNAGHVSTIHRRGTNRNNSNNNSANNHMNNAVLLNDDFYRPNPLSHIQSNKSSKSRKSTQVSFNDHSVPSSSGHPSLRHYSNGPTNNNAPSISKFPMATRQSTYNSTLSSTNTSSYIAGGTTSNLVANRYHNGNGNGNGNINGSEMDNDYYYGDDYDTKDLATDDLDHDDDTYSYDYIANSNVKLKKGDKLKTSWAMPLQNERQYKDLQIIDEVAKLQNLDFFSESYVENLENLKISQLGLLIDMVKLTENSFDEFYNIWNEFESKIKFENENDNLEIPPAKSSNGVSTNSQPKKENIISSLSSDMESISPTRMMMNEADPSVLNEAKSKTDTKKNEKTKGKSSIEDAELDVQEKPGSDLVTQFDINNSEGFKLMKKRKQEILKDLEKINSSIDQIDAFTKSMWTKM</sequence>
<name>A0A1E3NLM6_9ASCO</name>
<feature type="region of interest" description="Disordered" evidence="1">
    <location>
        <begin position="388"/>
        <end position="414"/>
    </location>
</feature>
<reference evidence="2 3" key="1">
    <citation type="journal article" date="2016" name="Proc. Natl. Acad. Sci. U.S.A.">
        <title>Comparative genomics of biotechnologically important yeasts.</title>
        <authorList>
            <person name="Riley R."/>
            <person name="Haridas S."/>
            <person name="Wolfe K.H."/>
            <person name="Lopes M.R."/>
            <person name="Hittinger C.T."/>
            <person name="Goeker M."/>
            <person name="Salamov A.A."/>
            <person name="Wisecaver J.H."/>
            <person name="Long T.M."/>
            <person name="Calvey C.H."/>
            <person name="Aerts A.L."/>
            <person name="Barry K.W."/>
            <person name="Choi C."/>
            <person name="Clum A."/>
            <person name="Coughlan A.Y."/>
            <person name="Deshpande S."/>
            <person name="Douglass A.P."/>
            <person name="Hanson S.J."/>
            <person name="Klenk H.-P."/>
            <person name="LaButti K.M."/>
            <person name="Lapidus A."/>
            <person name="Lindquist E.A."/>
            <person name="Lipzen A.M."/>
            <person name="Meier-Kolthoff J.P."/>
            <person name="Ohm R.A."/>
            <person name="Otillar R.P."/>
            <person name="Pangilinan J.L."/>
            <person name="Peng Y."/>
            <person name="Rokas A."/>
            <person name="Rosa C.A."/>
            <person name="Scheuner C."/>
            <person name="Sibirny A.A."/>
            <person name="Slot J.C."/>
            <person name="Stielow J.B."/>
            <person name="Sun H."/>
            <person name="Kurtzman C.P."/>
            <person name="Blackwell M."/>
            <person name="Grigoriev I.V."/>
            <person name="Jeffries T.W."/>
        </authorList>
    </citation>
    <scope>NUCLEOTIDE SEQUENCE [LARGE SCALE GENOMIC DNA]</scope>
    <source>
        <strain evidence="2 3">NRRL Y-2026</strain>
    </source>
</reference>
<feature type="compositionally biased region" description="Low complexity" evidence="1">
    <location>
        <begin position="47"/>
        <end position="67"/>
    </location>
</feature>
<evidence type="ECO:0000313" key="2">
    <source>
        <dbReference type="EMBL" id="ODQ47039.1"/>
    </source>
</evidence>
<gene>
    <name evidence="2" type="ORF">PICMEDRAFT_15045</name>
</gene>
<organism evidence="2 3">
    <name type="scientific">Pichia membranifaciens NRRL Y-2026</name>
    <dbReference type="NCBI Taxonomy" id="763406"/>
    <lineage>
        <taxon>Eukaryota</taxon>
        <taxon>Fungi</taxon>
        <taxon>Dikarya</taxon>
        <taxon>Ascomycota</taxon>
        <taxon>Saccharomycotina</taxon>
        <taxon>Pichiomycetes</taxon>
        <taxon>Pichiales</taxon>
        <taxon>Pichiaceae</taxon>
        <taxon>Pichia</taxon>
    </lineage>
</organism>
<evidence type="ECO:0000313" key="3">
    <source>
        <dbReference type="Proteomes" id="UP000094455"/>
    </source>
</evidence>
<feature type="compositionally biased region" description="Basic and acidic residues" evidence="1">
    <location>
        <begin position="392"/>
        <end position="410"/>
    </location>
</feature>
<dbReference type="AlphaFoldDB" id="A0A1E3NLM6"/>
<dbReference type="EMBL" id="KV454002">
    <property type="protein sequence ID" value="ODQ47039.1"/>
    <property type="molecule type" value="Genomic_DNA"/>
</dbReference>
<dbReference type="Proteomes" id="UP000094455">
    <property type="component" value="Unassembled WGS sequence"/>
</dbReference>
<feature type="compositionally biased region" description="Polar residues" evidence="1">
    <location>
        <begin position="147"/>
        <end position="156"/>
    </location>
</feature>
<proteinExistence type="predicted"/>
<feature type="region of interest" description="Disordered" evidence="1">
    <location>
        <begin position="74"/>
        <end position="93"/>
    </location>
</feature>
<keyword evidence="3" id="KW-1185">Reference proteome</keyword>
<feature type="region of interest" description="Disordered" evidence="1">
    <location>
        <begin position="102"/>
        <end position="159"/>
    </location>
</feature>
<dbReference type="RefSeq" id="XP_019018152.1">
    <property type="nucleotide sequence ID" value="XM_019160641.1"/>
</dbReference>
<dbReference type="GeneID" id="30177328"/>